<gene>
    <name evidence="1" type="ORF">OPT61_g6315</name>
</gene>
<sequence>MATRKRKPQSTRKVPFAPTKASKKAEKSRAVAKRHTIPHSEPSAIRPFKLYKNRLLNLETTPPRLVAIVKLNTAASQLLRLPSEIRNLIWQYALSNELVRFRSGHQKGGAVRYSYSGVSHRARNLCDTIEELQPEKISSAFHLPEVCRQIYTETALLAYR</sequence>
<keyword evidence="2" id="KW-1185">Reference proteome</keyword>
<protein>
    <submittedName>
        <fullName evidence="1">Uncharacterized protein</fullName>
    </submittedName>
</protein>
<comment type="caution">
    <text evidence="1">The sequence shown here is derived from an EMBL/GenBank/DDBJ whole genome shotgun (WGS) entry which is preliminary data.</text>
</comment>
<name>A0ACC2I705_9PLEO</name>
<dbReference type="EMBL" id="JAPHNI010000448">
    <property type="protein sequence ID" value="KAJ8110973.1"/>
    <property type="molecule type" value="Genomic_DNA"/>
</dbReference>
<dbReference type="Proteomes" id="UP001153331">
    <property type="component" value="Unassembled WGS sequence"/>
</dbReference>
<organism evidence="1 2">
    <name type="scientific">Boeremia exigua</name>
    <dbReference type="NCBI Taxonomy" id="749465"/>
    <lineage>
        <taxon>Eukaryota</taxon>
        <taxon>Fungi</taxon>
        <taxon>Dikarya</taxon>
        <taxon>Ascomycota</taxon>
        <taxon>Pezizomycotina</taxon>
        <taxon>Dothideomycetes</taxon>
        <taxon>Pleosporomycetidae</taxon>
        <taxon>Pleosporales</taxon>
        <taxon>Pleosporineae</taxon>
        <taxon>Didymellaceae</taxon>
        <taxon>Boeremia</taxon>
    </lineage>
</organism>
<evidence type="ECO:0000313" key="2">
    <source>
        <dbReference type="Proteomes" id="UP001153331"/>
    </source>
</evidence>
<evidence type="ECO:0000313" key="1">
    <source>
        <dbReference type="EMBL" id="KAJ8110973.1"/>
    </source>
</evidence>
<reference evidence="1" key="1">
    <citation type="submission" date="2022-11" db="EMBL/GenBank/DDBJ databases">
        <title>Genome Sequence of Boeremia exigua.</title>
        <authorList>
            <person name="Buettner E."/>
        </authorList>
    </citation>
    <scope>NUCLEOTIDE SEQUENCE</scope>
    <source>
        <strain evidence="1">CU02</strain>
    </source>
</reference>
<proteinExistence type="predicted"/>
<accession>A0ACC2I705</accession>